<sequence length="82" mass="9287">MYYFQDKEPIFIVFSLIVKSLFLSPYFILGDDAHIRVHDNLDSNLAWYKVLAESGQIAGSLQSRIPQIIKGCQGMHLEPSTA</sequence>
<gene>
    <name evidence="2" type="ORF">JCM21738_2495</name>
</gene>
<keyword evidence="3" id="KW-1185">Reference proteome</keyword>
<feature type="transmembrane region" description="Helical" evidence="1">
    <location>
        <begin position="12"/>
        <end position="29"/>
    </location>
</feature>
<dbReference type="EMBL" id="BAUW01000026">
    <property type="protein sequence ID" value="GAE45667.1"/>
    <property type="molecule type" value="Genomic_DNA"/>
</dbReference>
<keyword evidence="1" id="KW-0472">Membrane</keyword>
<protein>
    <submittedName>
        <fullName evidence="2">Uncharacterized protein</fullName>
    </submittedName>
</protein>
<dbReference type="InterPro" id="IPR046107">
    <property type="entry name" value="DUF6044"/>
</dbReference>
<organism evidence="2 3">
    <name type="scientific">Mesobacillus boroniphilus JCM 21738</name>
    <dbReference type="NCBI Taxonomy" id="1294265"/>
    <lineage>
        <taxon>Bacteria</taxon>
        <taxon>Bacillati</taxon>
        <taxon>Bacillota</taxon>
        <taxon>Bacilli</taxon>
        <taxon>Bacillales</taxon>
        <taxon>Bacillaceae</taxon>
        <taxon>Mesobacillus</taxon>
    </lineage>
</organism>
<dbReference type="Pfam" id="PF19510">
    <property type="entry name" value="DUF6044"/>
    <property type="match status" value="1"/>
</dbReference>
<accession>W4RNF4</accession>
<evidence type="ECO:0000313" key="3">
    <source>
        <dbReference type="Proteomes" id="UP000018949"/>
    </source>
</evidence>
<dbReference type="AlphaFoldDB" id="W4RNF4"/>
<reference evidence="2 3" key="1">
    <citation type="submission" date="2013-12" db="EMBL/GenBank/DDBJ databases">
        <title>NBRP : Genome information of microbial organism related human and environment.</title>
        <authorList>
            <person name="Hattori M."/>
            <person name="Oshima K."/>
            <person name="Inaba H."/>
            <person name="Suda W."/>
            <person name="Sakamoto M."/>
            <person name="Iino T."/>
            <person name="Kitahara M."/>
            <person name="Oshida Y."/>
            <person name="Iida T."/>
            <person name="Kudo T."/>
            <person name="Itoh T."/>
            <person name="Ahmed I."/>
            <person name="Ohkuma M."/>
        </authorList>
    </citation>
    <scope>NUCLEOTIDE SEQUENCE [LARGE SCALE GENOMIC DNA]</scope>
    <source>
        <strain evidence="2 3">JCM 21738</strain>
    </source>
</reference>
<keyword evidence="1" id="KW-1133">Transmembrane helix</keyword>
<dbReference type="eggNOG" id="ENOG502Z7KA">
    <property type="taxonomic scope" value="Bacteria"/>
</dbReference>
<name>W4RNF4_9BACI</name>
<comment type="caution">
    <text evidence="2">The sequence shown here is derived from an EMBL/GenBank/DDBJ whole genome shotgun (WGS) entry which is preliminary data.</text>
</comment>
<dbReference type="Proteomes" id="UP000018949">
    <property type="component" value="Unassembled WGS sequence"/>
</dbReference>
<evidence type="ECO:0000313" key="2">
    <source>
        <dbReference type="EMBL" id="GAE45667.1"/>
    </source>
</evidence>
<evidence type="ECO:0000256" key="1">
    <source>
        <dbReference type="SAM" id="Phobius"/>
    </source>
</evidence>
<proteinExistence type="predicted"/>
<keyword evidence="1" id="KW-0812">Transmembrane</keyword>